<dbReference type="PANTHER" id="PTHR19143">
    <property type="entry name" value="FIBRINOGEN/TENASCIN/ANGIOPOEITIN"/>
    <property type="match status" value="1"/>
</dbReference>
<dbReference type="AlphaFoldDB" id="V3Z2P7"/>
<dbReference type="InterPro" id="IPR050373">
    <property type="entry name" value="Fibrinogen_C-term_domain"/>
</dbReference>
<evidence type="ECO:0000313" key="2">
    <source>
        <dbReference type="EMBL" id="ESO84853.1"/>
    </source>
</evidence>
<dbReference type="SMART" id="SM00186">
    <property type="entry name" value="FBG"/>
    <property type="match status" value="1"/>
</dbReference>
<dbReference type="PROSITE" id="PS51406">
    <property type="entry name" value="FIBRINOGEN_C_2"/>
    <property type="match status" value="1"/>
</dbReference>
<feature type="domain" description="Fibrinogen C-terminal" evidence="1">
    <location>
        <begin position="1"/>
        <end position="131"/>
    </location>
</feature>
<proteinExistence type="predicted"/>
<dbReference type="Pfam" id="PF00147">
    <property type="entry name" value="Fibrinogen_C"/>
    <property type="match status" value="1"/>
</dbReference>
<dbReference type="OMA" id="AYTEYSN"/>
<dbReference type="InterPro" id="IPR036056">
    <property type="entry name" value="Fibrinogen-like_C"/>
</dbReference>
<dbReference type="Gene3D" id="4.10.530.10">
    <property type="entry name" value="Gamma-fibrinogen Carboxyl Terminal Fragment, domain 2"/>
    <property type="match status" value="1"/>
</dbReference>
<dbReference type="GeneID" id="20253188"/>
<reference evidence="2 3" key="1">
    <citation type="journal article" date="2013" name="Nature">
        <title>Insights into bilaterian evolution from three spiralian genomes.</title>
        <authorList>
            <person name="Simakov O."/>
            <person name="Marletaz F."/>
            <person name="Cho S.J."/>
            <person name="Edsinger-Gonzales E."/>
            <person name="Havlak P."/>
            <person name="Hellsten U."/>
            <person name="Kuo D.H."/>
            <person name="Larsson T."/>
            <person name="Lv J."/>
            <person name="Arendt D."/>
            <person name="Savage R."/>
            <person name="Osoegawa K."/>
            <person name="de Jong P."/>
            <person name="Grimwood J."/>
            <person name="Chapman J.A."/>
            <person name="Shapiro H."/>
            <person name="Aerts A."/>
            <person name="Otillar R.P."/>
            <person name="Terry A.Y."/>
            <person name="Boore J.L."/>
            <person name="Grigoriev I.V."/>
            <person name="Lindberg D.R."/>
            <person name="Seaver E.C."/>
            <person name="Weisblat D.A."/>
            <person name="Putnam N.H."/>
            <person name="Rokhsar D.S."/>
        </authorList>
    </citation>
    <scope>NUCLEOTIDE SEQUENCE [LARGE SCALE GENOMIC DNA]</scope>
</reference>
<dbReference type="GO" id="GO:0005615">
    <property type="term" value="C:extracellular space"/>
    <property type="evidence" value="ECO:0007669"/>
    <property type="project" value="TreeGrafter"/>
</dbReference>
<dbReference type="Proteomes" id="UP000030746">
    <property type="component" value="Unassembled WGS sequence"/>
</dbReference>
<keyword evidence="3" id="KW-1185">Reference proteome</keyword>
<dbReference type="InterPro" id="IPR014716">
    <property type="entry name" value="Fibrinogen_a/b/g_C_1"/>
</dbReference>
<feature type="non-terminal residue" evidence="2">
    <location>
        <position position="1"/>
    </location>
</feature>
<protein>
    <recommendedName>
        <fullName evidence="1">Fibrinogen C-terminal domain-containing protein</fullName>
    </recommendedName>
</protein>
<name>V3Z2P7_LOTGI</name>
<dbReference type="EMBL" id="KB203382">
    <property type="protein sequence ID" value="ESO84853.1"/>
    <property type="molecule type" value="Genomic_DNA"/>
</dbReference>
<dbReference type="KEGG" id="lgi:LOTGIDRAFT_97846"/>
<dbReference type="RefSeq" id="XP_009064473.1">
    <property type="nucleotide sequence ID" value="XM_009066225.1"/>
</dbReference>
<gene>
    <name evidence="2" type="ORF">LOTGIDRAFT_97846</name>
</gene>
<evidence type="ECO:0000313" key="3">
    <source>
        <dbReference type="Proteomes" id="UP000030746"/>
    </source>
</evidence>
<dbReference type="OrthoDB" id="6125550at2759"/>
<organism evidence="2 3">
    <name type="scientific">Lottia gigantea</name>
    <name type="common">Giant owl limpet</name>
    <dbReference type="NCBI Taxonomy" id="225164"/>
    <lineage>
        <taxon>Eukaryota</taxon>
        <taxon>Metazoa</taxon>
        <taxon>Spiralia</taxon>
        <taxon>Lophotrochozoa</taxon>
        <taxon>Mollusca</taxon>
        <taxon>Gastropoda</taxon>
        <taxon>Patellogastropoda</taxon>
        <taxon>Lottioidea</taxon>
        <taxon>Lottiidae</taxon>
        <taxon>Lottia</taxon>
    </lineage>
</organism>
<accession>V3Z2P7</accession>
<sequence>GWTFIQRRYDGSVPFNRSYDEYVKGFGNFSGEFWLGLENMHLLTTQESYTLRVDMETSNTKFYYAMYNEFRIENETEGYSLQYGNMTAGNLGDGLSTAKGRPFSTRDRDRDNWGYGNCAQFYHSGFWLDRC</sequence>
<feature type="non-terminal residue" evidence="2">
    <location>
        <position position="131"/>
    </location>
</feature>
<dbReference type="CTD" id="20253188"/>
<dbReference type="Gene3D" id="3.90.215.10">
    <property type="entry name" value="Gamma Fibrinogen, chain A, domain 1"/>
    <property type="match status" value="1"/>
</dbReference>
<dbReference type="SUPFAM" id="SSF56496">
    <property type="entry name" value="Fibrinogen C-terminal domain-like"/>
    <property type="match status" value="1"/>
</dbReference>
<evidence type="ECO:0000259" key="1">
    <source>
        <dbReference type="PROSITE" id="PS51406"/>
    </source>
</evidence>
<dbReference type="HOGENOM" id="CLU_038628_6_2_1"/>
<dbReference type="STRING" id="225164.V3Z2P7"/>
<dbReference type="InterPro" id="IPR002181">
    <property type="entry name" value="Fibrinogen_a/b/g_C_dom"/>
</dbReference>